<keyword evidence="2" id="KW-1185">Reference proteome</keyword>
<reference evidence="2" key="1">
    <citation type="journal article" date="2018" name="Gigascience">
        <title>Genome assembly of the Pink Ipe (Handroanthus impetiginosus, Bignoniaceae), a highly valued, ecologically keystone Neotropical timber forest tree.</title>
        <authorList>
            <person name="Silva-Junior O.B."/>
            <person name="Grattapaglia D."/>
            <person name="Novaes E."/>
            <person name="Collevatti R.G."/>
        </authorList>
    </citation>
    <scope>NUCLEOTIDE SEQUENCE [LARGE SCALE GENOMIC DNA]</scope>
    <source>
        <strain evidence="2">cv. UFG-1</strain>
    </source>
</reference>
<name>A0A2G9GK64_9LAMI</name>
<sequence>MQSVFDDMLHLKVECYINDLVDHLEDLHVVFDQLRKYNFNMNPIKCAFEVTFKKFLHLIILNINPCKLILLEERQHQRTLRNYGVYKTILDS</sequence>
<proteinExistence type="predicted"/>
<dbReference type="EMBL" id="NKXS01004655">
    <property type="protein sequence ID" value="PIN05691.1"/>
    <property type="molecule type" value="Genomic_DNA"/>
</dbReference>
<protein>
    <submittedName>
        <fullName evidence="1">Uncharacterized protein</fullName>
    </submittedName>
</protein>
<evidence type="ECO:0000313" key="1">
    <source>
        <dbReference type="EMBL" id="PIN05691.1"/>
    </source>
</evidence>
<dbReference type="OrthoDB" id="1712951at2759"/>
<accession>A0A2G9GK64</accession>
<dbReference type="Gene3D" id="3.30.70.270">
    <property type="match status" value="1"/>
</dbReference>
<dbReference type="AlphaFoldDB" id="A0A2G9GK64"/>
<dbReference type="STRING" id="429701.A0A2G9GK64"/>
<gene>
    <name evidence="1" type="ORF">CDL12_21767</name>
</gene>
<dbReference type="InterPro" id="IPR043128">
    <property type="entry name" value="Rev_trsase/Diguanyl_cyclase"/>
</dbReference>
<comment type="caution">
    <text evidence="1">The sequence shown here is derived from an EMBL/GenBank/DDBJ whole genome shotgun (WGS) entry which is preliminary data.</text>
</comment>
<evidence type="ECO:0000313" key="2">
    <source>
        <dbReference type="Proteomes" id="UP000231279"/>
    </source>
</evidence>
<dbReference type="InterPro" id="IPR043502">
    <property type="entry name" value="DNA/RNA_pol_sf"/>
</dbReference>
<organism evidence="1 2">
    <name type="scientific">Handroanthus impetiginosus</name>
    <dbReference type="NCBI Taxonomy" id="429701"/>
    <lineage>
        <taxon>Eukaryota</taxon>
        <taxon>Viridiplantae</taxon>
        <taxon>Streptophyta</taxon>
        <taxon>Embryophyta</taxon>
        <taxon>Tracheophyta</taxon>
        <taxon>Spermatophyta</taxon>
        <taxon>Magnoliopsida</taxon>
        <taxon>eudicotyledons</taxon>
        <taxon>Gunneridae</taxon>
        <taxon>Pentapetalae</taxon>
        <taxon>asterids</taxon>
        <taxon>lamiids</taxon>
        <taxon>Lamiales</taxon>
        <taxon>Bignoniaceae</taxon>
        <taxon>Crescentiina</taxon>
        <taxon>Tabebuia alliance</taxon>
        <taxon>Handroanthus</taxon>
    </lineage>
</organism>
<dbReference type="SUPFAM" id="SSF56672">
    <property type="entry name" value="DNA/RNA polymerases"/>
    <property type="match status" value="1"/>
</dbReference>
<dbReference type="Proteomes" id="UP000231279">
    <property type="component" value="Unassembled WGS sequence"/>
</dbReference>